<keyword evidence="2" id="KW-1185">Reference proteome</keyword>
<protein>
    <submittedName>
        <fullName evidence="1">Gp167</fullName>
    </submittedName>
</protein>
<dbReference type="EMBL" id="HM144387">
    <property type="protein sequence ID" value="ADH03313.1"/>
    <property type="molecule type" value="Genomic_DNA"/>
</dbReference>
<evidence type="ECO:0000313" key="1">
    <source>
        <dbReference type="EMBL" id="ADH03313.1"/>
    </source>
</evidence>
<dbReference type="RefSeq" id="YP_004957182.1">
    <property type="nucleotide sequence ID" value="NC_016563.1"/>
</dbReference>
<dbReference type="OrthoDB" id="21833at10239"/>
<evidence type="ECO:0000313" key="2">
    <source>
        <dbReference type="Proteomes" id="UP000005445"/>
    </source>
</evidence>
<reference evidence="1 2" key="1">
    <citation type="submission" date="2013-01" db="EMBL/GenBank/DDBJ databases">
        <title>Large myovirus of Bacillus.</title>
        <authorList>
            <person name="Klumpp J."/>
            <person name="Beyer W."/>
            <person name="Loessner M.J."/>
        </authorList>
    </citation>
    <scope>NUCLEOTIDE SEQUENCE [LARGE SCALE GENOMIC DNA]</scope>
</reference>
<name>G9B1R8_9CAUD</name>
<sequence length="98" mass="11785">MTTRKHYEEVEGLAEKEQEDYVLASSVEGVGTIILNKGEIVKHYWENKNNFVEYSRMFIDDEEIDEMVNFDFSFVEVKFLYSYENYVRFLEERGVFVE</sequence>
<dbReference type="Proteomes" id="UP000005445">
    <property type="component" value="Segment"/>
</dbReference>
<organism evidence="1 2">
    <name type="scientific">Bacillus phage W.Ph</name>
    <dbReference type="NCBI Taxonomy" id="764595"/>
    <lineage>
        <taxon>Viruses</taxon>
        <taxon>Duplodnaviria</taxon>
        <taxon>Heunggongvirae</taxon>
        <taxon>Uroviricota</taxon>
        <taxon>Caudoviricetes</taxon>
        <taxon>Herelleviridae</taxon>
        <taxon>Bastillevirinae</taxon>
        <taxon>Wphvirus</taxon>
        <taxon>Wphvirus WPh</taxon>
    </lineage>
</organism>
<accession>G9B1R8</accession>
<dbReference type="GeneID" id="11536823"/>
<dbReference type="KEGG" id="vg:11536823"/>
<proteinExistence type="predicted"/>